<dbReference type="HOGENOM" id="CLU_2914568_0_0_6"/>
<proteinExistence type="predicted"/>
<accession>Q47ZX1</accession>
<dbReference type="KEGG" id="cps:CPS_2948"/>
<dbReference type="Pfam" id="PF05930">
    <property type="entry name" value="Phage_AlpA"/>
    <property type="match status" value="1"/>
</dbReference>
<dbReference type="AlphaFoldDB" id="Q47ZX1"/>
<dbReference type="InterPro" id="IPR010260">
    <property type="entry name" value="AlpA"/>
</dbReference>
<evidence type="ECO:0000313" key="1">
    <source>
        <dbReference type="EMBL" id="AAZ28773.1"/>
    </source>
</evidence>
<protein>
    <submittedName>
        <fullName evidence="1">Uncharacterized protein</fullName>
    </submittedName>
</protein>
<organism evidence="1 2">
    <name type="scientific">Colwellia psychrerythraea (strain 34H / ATCC BAA-681)</name>
    <name type="common">Vibrio psychroerythus</name>
    <dbReference type="NCBI Taxonomy" id="167879"/>
    <lineage>
        <taxon>Bacteria</taxon>
        <taxon>Pseudomonadati</taxon>
        <taxon>Pseudomonadota</taxon>
        <taxon>Gammaproteobacteria</taxon>
        <taxon>Alteromonadales</taxon>
        <taxon>Colwelliaceae</taxon>
        <taxon>Colwellia</taxon>
    </lineage>
</organism>
<dbReference type="RefSeq" id="WP_011043740.1">
    <property type="nucleotide sequence ID" value="NC_003910.7"/>
</dbReference>
<sequence length="61" mass="7333">MVFNESPHILINLQEFKIRLIRHVEVKQLTGLYRSKIMAEGRFPIYIFLRELAIAYEVREV</sequence>
<name>Q47ZX1_COLP3</name>
<evidence type="ECO:0000313" key="2">
    <source>
        <dbReference type="Proteomes" id="UP000000547"/>
    </source>
</evidence>
<reference evidence="1" key="1">
    <citation type="journal article" date="2005" name="Proc. Natl. Acad. Sci. U.S.A.">
        <title>The psychrophilic lifestyle as revealed by the genome sequence of Colwellia psychrerythraea 34H through genomic and proteomic analyses.</title>
        <authorList>
            <person name="Methe B.A."/>
            <person name="Nelson K.E."/>
            <person name="Deming J.W."/>
            <person name="Momen B."/>
            <person name="Melamud E."/>
            <person name="Zhang X."/>
            <person name="Moult J."/>
            <person name="Madupu R."/>
            <person name="Nelson W.C."/>
            <person name="Dodson R.J."/>
            <person name="Brinkac L.M."/>
            <person name="Daugherty S.C."/>
            <person name="Durkin A.S."/>
            <person name="DeBoy R.T."/>
            <person name="Kolonay J.F."/>
            <person name="Sullivan S.A."/>
            <person name="Zhou L."/>
            <person name="Davidsen T.M."/>
            <person name="Wu M."/>
            <person name="Huston A.L."/>
            <person name="Lewis M."/>
            <person name="Weaver B."/>
            <person name="Weidman J.F."/>
            <person name="Khouri H."/>
            <person name="Utterback T.R."/>
            <person name="Feldblyum T.V."/>
            <person name="Fraser C.M."/>
        </authorList>
    </citation>
    <scope>NUCLEOTIDE SEQUENCE [LARGE SCALE GENOMIC DNA]</scope>
    <source>
        <strain evidence="1">34H</strain>
    </source>
</reference>
<gene>
    <name evidence="1" type="ordered locus">CPS_2948</name>
</gene>
<dbReference type="Proteomes" id="UP000000547">
    <property type="component" value="Chromosome"/>
</dbReference>
<dbReference type="EMBL" id="CP000083">
    <property type="protein sequence ID" value="AAZ28773.1"/>
    <property type="molecule type" value="Genomic_DNA"/>
</dbReference>
<dbReference type="STRING" id="167879.CPS_2948"/>